<dbReference type="Pfam" id="PF08241">
    <property type="entry name" value="Methyltransf_11"/>
    <property type="match status" value="1"/>
</dbReference>
<dbReference type="Proteomes" id="UP000271700">
    <property type="component" value="Unassembled WGS sequence"/>
</dbReference>
<dbReference type="GO" id="GO:0032259">
    <property type="term" value="P:methylation"/>
    <property type="evidence" value="ECO:0007669"/>
    <property type="project" value="UniProtKB-KW"/>
</dbReference>
<dbReference type="InterPro" id="IPR029063">
    <property type="entry name" value="SAM-dependent_MTases_sf"/>
</dbReference>
<dbReference type="PANTHER" id="PTHR45036">
    <property type="entry name" value="METHYLTRANSFERASE LIKE 7B"/>
    <property type="match status" value="1"/>
</dbReference>
<evidence type="ECO:0000259" key="1">
    <source>
        <dbReference type="Pfam" id="PF08241"/>
    </source>
</evidence>
<feature type="domain" description="Methyltransferase type 11" evidence="1">
    <location>
        <begin position="56"/>
        <end position="148"/>
    </location>
</feature>
<dbReference type="GO" id="GO:0008757">
    <property type="term" value="F:S-adenosylmethionine-dependent methyltransferase activity"/>
    <property type="evidence" value="ECO:0007669"/>
    <property type="project" value="InterPro"/>
</dbReference>
<keyword evidence="2" id="KW-0808">Transferase</keyword>
<dbReference type="InterPro" id="IPR052356">
    <property type="entry name" value="Thiol_S-MT"/>
</dbReference>
<dbReference type="EMBL" id="RCCT01000009">
    <property type="protein sequence ID" value="RLJ98540.1"/>
    <property type="molecule type" value="Genomic_DNA"/>
</dbReference>
<accession>A0A497YRD3</accession>
<comment type="caution">
    <text evidence="2">The sequence shown here is derived from an EMBL/GenBank/DDBJ whole genome shotgun (WGS) entry which is preliminary data.</text>
</comment>
<dbReference type="STRING" id="981384.GCA_000192475_00355"/>
<dbReference type="CDD" id="cd02440">
    <property type="entry name" value="AdoMet_MTases"/>
    <property type="match status" value="1"/>
</dbReference>
<protein>
    <submittedName>
        <fullName evidence="2">Methyltransferase family protein</fullName>
    </submittedName>
</protein>
<keyword evidence="3" id="KW-1185">Reference proteome</keyword>
<keyword evidence="2" id="KW-0489">Methyltransferase</keyword>
<name>A0A497YRD3_9RHOB</name>
<dbReference type="OrthoDB" id="8153637at2"/>
<dbReference type="InterPro" id="IPR013216">
    <property type="entry name" value="Methyltransf_11"/>
</dbReference>
<dbReference type="Gene3D" id="3.40.50.150">
    <property type="entry name" value="Vaccinia Virus protein VP39"/>
    <property type="match status" value="1"/>
</dbReference>
<evidence type="ECO:0000313" key="3">
    <source>
        <dbReference type="Proteomes" id="UP000271700"/>
    </source>
</evidence>
<dbReference type="PANTHER" id="PTHR45036:SF1">
    <property type="entry name" value="METHYLTRANSFERASE LIKE 7A"/>
    <property type="match status" value="1"/>
</dbReference>
<sequence>MKNFVEKPDWSNYEENWLANYDASNYGSSLSARILRSTHNLVEKNAGLDDHYGTVLELGVGTMAHFGCVQHGFERYIASDHDPKVIDWLTKRSWDPRVEIKQLSGARLQFEDDSIDRVIATHVLEHIPDPVSALEEWVRVIRPGGVLSLILPCDPGLAWRIGRTLGPRKRGYAAGLPYDYYMSVEHVNAIYNLHQIIKFHFPERRTKWWPMRAAIPDINLIYGVNCFV</sequence>
<proteinExistence type="predicted"/>
<gene>
    <name evidence="2" type="ORF">CLV75_4241</name>
</gene>
<dbReference type="RefSeq" id="WP_010443452.1">
    <property type="nucleotide sequence ID" value="NZ_AEYW01000024.1"/>
</dbReference>
<dbReference type="SUPFAM" id="SSF53335">
    <property type="entry name" value="S-adenosyl-L-methionine-dependent methyltransferases"/>
    <property type="match status" value="1"/>
</dbReference>
<dbReference type="AlphaFoldDB" id="A0A497YRD3"/>
<reference evidence="2 3" key="1">
    <citation type="submission" date="2018-10" db="EMBL/GenBank/DDBJ databases">
        <title>Genomic Encyclopedia of Archaeal and Bacterial Type Strains, Phase II (KMG-II): from individual species to whole genera.</title>
        <authorList>
            <person name="Goeker M."/>
        </authorList>
    </citation>
    <scope>NUCLEOTIDE SEQUENCE [LARGE SCALE GENOMIC DNA]</scope>
    <source>
        <strain evidence="2 3">DSM 29317</strain>
    </source>
</reference>
<organism evidence="2 3">
    <name type="scientific">Ruegeria conchae</name>
    <dbReference type="NCBI Taxonomy" id="981384"/>
    <lineage>
        <taxon>Bacteria</taxon>
        <taxon>Pseudomonadati</taxon>
        <taxon>Pseudomonadota</taxon>
        <taxon>Alphaproteobacteria</taxon>
        <taxon>Rhodobacterales</taxon>
        <taxon>Roseobacteraceae</taxon>
        <taxon>Ruegeria</taxon>
    </lineage>
</organism>
<evidence type="ECO:0000313" key="2">
    <source>
        <dbReference type="EMBL" id="RLJ98540.1"/>
    </source>
</evidence>